<comment type="similarity">
    <text evidence="2">Belongs to the ATP-dependent AMP-binding enzyme family.</text>
</comment>
<evidence type="ECO:0000256" key="1">
    <source>
        <dbReference type="ARBA" id="ARBA00001957"/>
    </source>
</evidence>
<dbReference type="Pfam" id="PF00501">
    <property type="entry name" value="AMP-binding"/>
    <property type="match status" value="2"/>
</dbReference>
<dbReference type="FunFam" id="3.30.300.30:FF:000010">
    <property type="entry name" value="Enterobactin synthetase component F"/>
    <property type="match status" value="2"/>
</dbReference>
<dbReference type="PANTHER" id="PTHR45527:SF1">
    <property type="entry name" value="FATTY ACID SYNTHASE"/>
    <property type="match status" value="1"/>
</dbReference>
<dbReference type="STRING" id="573061.Clocel_2486"/>
<dbReference type="SUPFAM" id="SSF52777">
    <property type="entry name" value="CoA-dependent acyltransferases"/>
    <property type="match status" value="2"/>
</dbReference>
<dbReference type="Proteomes" id="UP000002730">
    <property type="component" value="Chromosome"/>
</dbReference>
<dbReference type="KEGG" id="ccb:Clocel_2486"/>
<dbReference type="InterPro" id="IPR010071">
    <property type="entry name" value="AA_adenyl_dom"/>
</dbReference>
<dbReference type="InterPro" id="IPR009081">
    <property type="entry name" value="PP-bd_ACP"/>
</dbReference>
<dbReference type="Gene3D" id="3.40.50.12780">
    <property type="entry name" value="N-terminal domain of ligase-like"/>
    <property type="match status" value="1"/>
</dbReference>
<dbReference type="Pfam" id="PF00668">
    <property type="entry name" value="Condensation"/>
    <property type="match status" value="1"/>
</dbReference>
<accession>D9SQJ3</accession>
<dbReference type="InterPro" id="IPR036736">
    <property type="entry name" value="ACP-like_sf"/>
</dbReference>
<evidence type="ECO:0000256" key="4">
    <source>
        <dbReference type="ARBA" id="ARBA00022553"/>
    </source>
</evidence>
<dbReference type="GO" id="GO:0043041">
    <property type="term" value="P:amino acid activation for nonribosomal peptide biosynthetic process"/>
    <property type="evidence" value="ECO:0007669"/>
    <property type="project" value="TreeGrafter"/>
</dbReference>
<sequence length="1760" mass="199054">MTFIKATPSLFNAIINTHSFEAEGKCNSLRLVVLGGEKLNVDDVEKYSKKYPKAEFVNHYGPTEATIGCIAHRIDNSKFEEFKKQPVIGRPIDNTGIYILGENHELKPVGVIGQIAVSGYGLSKGYINRPELTEEKFVINQYVPGEKMYLTGDLGRWTQAGEIEILGRIDDQVKIRGYRVELKEIEAAIKRCKGIKDSVVIAQESKLGDKVICAYIVGDQVEEDFANEIKAELVKNLPEYMIPSYYAILDKIPLTANGKVDVKDLPKAEGSIASTGACIAPENEIEEKLIELWTEVLGTEGIGTKHNFFEVGGHSLKAVVLTSRIYKEFNVEMPLRQVFMAPTIKEQGEYILNADKNTYTAIKPAEKMEVYPMSSAQKRVYTLSQFDKESTNYNMPAAYIVEGTLDIEKLENVFKALVERHEALRTSFLLQDGVPVQKVEENVEFEVIKIETKGTIDLKSPESDKLLRTIGNEFVKAFDLSKAPLIRVGVMEISENKYLLMYDKHHIISDGVSRGIILREFIRLYNDEELLELKLRYKDFAVWQNELFEKGIMDKQKEYWLDKFKDEISVLNLPTDYNRPAIKTFEGDTIAFIADKQLKERLNKLALKTGTTMYMTLMAAYNVLLYKYTSQEDIIVGLPTAGRPHNDLQDIVGMFVNTLAMRNNPRGNATFKEFLEEVKINSLNAFANQDYQFEELIENLDVRRDLSRNPLFDVMFVMQNTGTEEVEAEEIEAGGLKVKALGVESNISKFDMTMIAEESADEIIFNLEYSTKLFKKETIENLAEHYLNLLEKIVDNPEETLDRIDIILEKEKQKLLVDFNETKEAYKSTSTIQEIFEEEVMKNPDKIALIFEDTEVTYEELNKKANILARNLREVGVQGETIVAIMIERSIEMIVGILGVLKAGGAYLPIDPTYPEGRKEYMLKDSGAKVLLCDKSLLKGITVAKDKSVDERYREDSGLEMEDLKLEFTEKNPNNGDTNDEYKISGLRFEGQVLDIVDAITENFDKVDSTNKFEDTNLEPITTAENLAYVIYTSGSTGKPKGVMLEHTGVANLKAFFQKEFKVTEKDTVIQFASSSFDASVWEIFMALHNGATLVMVSKDTINDSRKFEDYLNSTGVTIATLPPTYLENLDKEKLKTLRMVITAGSATNPELLENWKKDFEYVNAYGPTETTVCATAWKAEAELDNGIIPIGKPITNTRIYILDKAGALAPIGVVGEICVAGDGLARGYLNRPELTAEKFIETIAVPNERLYRTGDLGRWLPDGNIQFLGRIDYQVKIRGYRIELGEIENKLIAHEGIKKVTVVDKELKNGEKVICAYYVSEETFNTSELREYLLEDLPEYMIPSFFIKLDTIPMTSNDKVDRKALPAPYEVVKELIHEEPKTSEEKIMVELWKQVLGIEEMGVTDNFFEIGGYSLKATELMFKINREFNVSISFAEIFKNPTARELTKVVNILVANAENHRGSETRVSDESNKGCMLLKDGNIQDNGLFFIHDGSGEIGGYIDLTTRLTTDSKVWGIRADKLSGYAPEDRTIESIASKYISFMKKVQPSGTYNIVGWSIGGSIAFEIVRQLEEANETIGYFAMIDSMSPEPKYARRLKGITAKEEKEFIKSLIANKEIIKEINKSSDVENIWLMAMKYLKEEIKSENQLKELKLLIPKHIAALVENFENCDLDELIRSVNIVRTMINAAMTYVPTAKVKSDINYFSAKSDDGSNSEGWDIYFEKPFNSYHEIDANHFTIVKGENASKIAEEIDLSIKQS</sequence>
<dbReference type="Gene3D" id="3.40.50.980">
    <property type="match status" value="2"/>
</dbReference>
<dbReference type="InterPro" id="IPR042099">
    <property type="entry name" value="ANL_N_sf"/>
</dbReference>
<comment type="cofactor">
    <cofactor evidence="1">
        <name>pantetheine 4'-phosphate</name>
        <dbReference type="ChEBI" id="CHEBI:47942"/>
    </cofactor>
</comment>
<dbReference type="InterPro" id="IPR045851">
    <property type="entry name" value="AMP-bd_C_sf"/>
</dbReference>
<dbReference type="SUPFAM" id="SSF47336">
    <property type="entry name" value="ACP-like"/>
    <property type="match status" value="2"/>
</dbReference>
<dbReference type="PRINTS" id="PR00154">
    <property type="entry name" value="AMPBINDING"/>
</dbReference>
<feature type="domain" description="Carrier" evidence="5">
    <location>
        <begin position="280"/>
        <end position="355"/>
    </location>
</feature>
<protein>
    <submittedName>
        <fullName evidence="6">Amino acid adenylation domain protein</fullName>
    </submittedName>
</protein>
<name>D9SQJ3_CLOC7</name>
<dbReference type="InterPro" id="IPR020459">
    <property type="entry name" value="AMP-binding"/>
</dbReference>
<dbReference type="Pfam" id="PF00550">
    <property type="entry name" value="PP-binding"/>
    <property type="match status" value="2"/>
</dbReference>
<dbReference type="InterPro" id="IPR001031">
    <property type="entry name" value="Thioesterase"/>
</dbReference>
<evidence type="ECO:0000313" key="7">
    <source>
        <dbReference type="Proteomes" id="UP000002730"/>
    </source>
</evidence>
<dbReference type="Gene3D" id="1.10.1200.10">
    <property type="entry name" value="ACP-like"/>
    <property type="match status" value="2"/>
</dbReference>
<dbReference type="InterPro" id="IPR020845">
    <property type="entry name" value="AMP-binding_CS"/>
</dbReference>
<dbReference type="Gene3D" id="3.30.559.10">
    <property type="entry name" value="Chloramphenicol acetyltransferase-like domain"/>
    <property type="match status" value="1"/>
</dbReference>
<dbReference type="PROSITE" id="PS50075">
    <property type="entry name" value="CARRIER"/>
    <property type="match status" value="2"/>
</dbReference>
<feature type="domain" description="Carrier" evidence="5">
    <location>
        <begin position="1380"/>
        <end position="1455"/>
    </location>
</feature>
<dbReference type="EMBL" id="CP002160">
    <property type="protein sequence ID" value="ADL52199.1"/>
    <property type="molecule type" value="Genomic_DNA"/>
</dbReference>
<dbReference type="Pfam" id="PF13193">
    <property type="entry name" value="AMP-binding_C"/>
    <property type="match status" value="2"/>
</dbReference>
<dbReference type="Gene3D" id="3.40.50.1820">
    <property type="entry name" value="alpha/beta hydrolase"/>
    <property type="match status" value="1"/>
</dbReference>
<dbReference type="eggNOG" id="COG1020">
    <property type="taxonomic scope" value="Bacteria"/>
</dbReference>
<dbReference type="SUPFAM" id="SSF53474">
    <property type="entry name" value="alpha/beta-Hydrolases"/>
    <property type="match status" value="1"/>
</dbReference>
<dbReference type="FunFam" id="2.30.38.10:FF:000001">
    <property type="entry name" value="Non-ribosomal peptide synthetase PvdI"/>
    <property type="match status" value="1"/>
</dbReference>
<dbReference type="PROSITE" id="PS00455">
    <property type="entry name" value="AMP_BINDING"/>
    <property type="match status" value="1"/>
</dbReference>
<dbReference type="HOGENOM" id="CLU_000022_2_13_9"/>
<dbReference type="Gene3D" id="2.30.38.10">
    <property type="entry name" value="Luciferase, Domain 3"/>
    <property type="match status" value="1"/>
</dbReference>
<dbReference type="InterPro" id="IPR029058">
    <property type="entry name" value="AB_hydrolase_fold"/>
</dbReference>
<dbReference type="InterPro" id="IPR001242">
    <property type="entry name" value="Condensation_dom"/>
</dbReference>
<proteinExistence type="inferred from homology"/>
<dbReference type="Gene3D" id="3.30.559.30">
    <property type="entry name" value="Nonribosomal peptide synthetase, condensation domain"/>
    <property type="match status" value="1"/>
</dbReference>
<evidence type="ECO:0000256" key="2">
    <source>
        <dbReference type="ARBA" id="ARBA00006432"/>
    </source>
</evidence>
<dbReference type="SUPFAM" id="SSF56801">
    <property type="entry name" value="Acetyl-CoA synthetase-like"/>
    <property type="match status" value="2"/>
</dbReference>
<dbReference type="GO" id="GO:0044550">
    <property type="term" value="P:secondary metabolite biosynthetic process"/>
    <property type="evidence" value="ECO:0007669"/>
    <property type="project" value="TreeGrafter"/>
</dbReference>
<dbReference type="Gene3D" id="3.30.300.30">
    <property type="match status" value="2"/>
</dbReference>
<evidence type="ECO:0000313" key="6">
    <source>
        <dbReference type="EMBL" id="ADL52199.1"/>
    </source>
</evidence>
<evidence type="ECO:0000259" key="5">
    <source>
        <dbReference type="PROSITE" id="PS50075"/>
    </source>
</evidence>
<keyword evidence="7" id="KW-1185">Reference proteome</keyword>
<evidence type="ECO:0000256" key="3">
    <source>
        <dbReference type="ARBA" id="ARBA00022450"/>
    </source>
</evidence>
<dbReference type="InterPro" id="IPR023213">
    <property type="entry name" value="CAT-like_dom_sf"/>
</dbReference>
<dbReference type="NCBIfam" id="TIGR01733">
    <property type="entry name" value="AA-adenyl-dom"/>
    <property type="match status" value="1"/>
</dbReference>
<dbReference type="PANTHER" id="PTHR45527">
    <property type="entry name" value="NONRIBOSOMAL PEPTIDE SYNTHETASE"/>
    <property type="match status" value="1"/>
</dbReference>
<keyword evidence="4" id="KW-0597">Phosphoprotein</keyword>
<dbReference type="GO" id="GO:0031177">
    <property type="term" value="F:phosphopantetheine binding"/>
    <property type="evidence" value="ECO:0007669"/>
    <property type="project" value="TreeGrafter"/>
</dbReference>
<reference evidence="6 7" key="1">
    <citation type="submission" date="2010-08" db="EMBL/GenBank/DDBJ databases">
        <title>Complete sequence of Clostridium cellulovorans 743B.</title>
        <authorList>
            <consortium name="US DOE Joint Genome Institute"/>
            <person name="Lucas S."/>
            <person name="Copeland A."/>
            <person name="Lapidus A."/>
            <person name="Cheng J.-F."/>
            <person name="Bruce D."/>
            <person name="Goodwin L."/>
            <person name="Pitluck S."/>
            <person name="Chertkov O."/>
            <person name="Detter J.C."/>
            <person name="Han C."/>
            <person name="Tapia R."/>
            <person name="Land M."/>
            <person name="Hauser L."/>
            <person name="Chang Y.-J."/>
            <person name="Jeffries C."/>
            <person name="Kyrpides N."/>
            <person name="Ivanova N."/>
            <person name="Mikhailova N."/>
            <person name="Hemme C.L."/>
            <person name="Woyke T."/>
        </authorList>
    </citation>
    <scope>NUCLEOTIDE SEQUENCE [LARGE SCALE GENOMIC DNA]</scope>
    <source>
        <strain evidence="7">ATCC 35296 / DSM 3052 / OCM 3 / 743B</strain>
    </source>
</reference>
<dbReference type="FunFam" id="1.10.1200.10:FF:000005">
    <property type="entry name" value="Nonribosomal peptide synthetase 1"/>
    <property type="match status" value="1"/>
</dbReference>
<dbReference type="GO" id="GO:0008610">
    <property type="term" value="P:lipid biosynthetic process"/>
    <property type="evidence" value="ECO:0007669"/>
    <property type="project" value="UniProtKB-ARBA"/>
</dbReference>
<dbReference type="InterPro" id="IPR025110">
    <property type="entry name" value="AMP-bd_C"/>
</dbReference>
<dbReference type="GO" id="GO:0005829">
    <property type="term" value="C:cytosol"/>
    <property type="evidence" value="ECO:0007669"/>
    <property type="project" value="TreeGrafter"/>
</dbReference>
<organism evidence="6 7">
    <name type="scientific">Clostridium cellulovorans (strain ATCC 35296 / DSM 3052 / OCM 3 / 743B)</name>
    <dbReference type="NCBI Taxonomy" id="573061"/>
    <lineage>
        <taxon>Bacteria</taxon>
        <taxon>Bacillati</taxon>
        <taxon>Bacillota</taxon>
        <taxon>Clostridia</taxon>
        <taxon>Eubacteriales</taxon>
        <taxon>Clostridiaceae</taxon>
        <taxon>Clostridium</taxon>
    </lineage>
</organism>
<gene>
    <name evidence="6" type="ordered locus">Clocel_2486</name>
</gene>
<dbReference type="CDD" id="cd19531">
    <property type="entry name" value="LCL_NRPS-like"/>
    <property type="match status" value="1"/>
</dbReference>
<dbReference type="InterPro" id="IPR000873">
    <property type="entry name" value="AMP-dep_synth/lig_dom"/>
</dbReference>
<dbReference type="Pfam" id="PF00975">
    <property type="entry name" value="Thioesterase"/>
    <property type="match status" value="1"/>
</dbReference>
<keyword evidence="3" id="KW-0596">Phosphopantetheine</keyword>
<dbReference type="GO" id="GO:0003824">
    <property type="term" value="F:catalytic activity"/>
    <property type="evidence" value="ECO:0007669"/>
    <property type="project" value="InterPro"/>
</dbReference>